<proteinExistence type="predicted"/>
<feature type="region of interest" description="Disordered" evidence="3">
    <location>
        <begin position="33"/>
        <end position="102"/>
    </location>
</feature>
<dbReference type="PROSITE" id="PS51257">
    <property type="entry name" value="PROKAR_LIPOPROTEIN"/>
    <property type="match status" value="1"/>
</dbReference>
<name>A0A418X0V3_9BURK</name>
<feature type="compositionally biased region" description="Low complexity" evidence="3">
    <location>
        <begin position="37"/>
        <end position="64"/>
    </location>
</feature>
<feature type="repeat" description="NHL" evidence="2">
    <location>
        <begin position="90"/>
        <end position="120"/>
    </location>
</feature>
<dbReference type="SUPFAM" id="SSF101898">
    <property type="entry name" value="NHL repeat"/>
    <property type="match status" value="1"/>
</dbReference>
<evidence type="ECO:0008006" key="6">
    <source>
        <dbReference type="Google" id="ProtNLM"/>
    </source>
</evidence>
<dbReference type="PANTHER" id="PTHR13833:SF71">
    <property type="entry name" value="NHL DOMAIN-CONTAINING PROTEIN"/>
    <property type="match status" value="1"/>
</dbReference>
<dbReference type="InterPro" id="IPR001258">
    <property type="entry name" value="NHL_repeat"/>
</dbReference>
<protein>
    <recommendedName>
        <fullName evidence="6">SMP-30/Gluconolactonase/LRE-like region domain-containing protein</fullName>
    </recommendedName>
</protein>
<evidence type="ECO:0000256" key="1">
    <source>
        <dbReference type="ARBA" id="ARBA00022737"/>
    </source>
</evidence>
<evidence type="ECO:0000256" key="3">
    <source>
        <dbReference type="SAM" id="MobiDB-lite"/>
    </source>
</evidence>
<evidence type="ECO:0000313" key="5">
    <source>
        <dbReference type="Proteomes" id="UP000285190"/>
    </source>
</evidence>
<accession>A0A418X0V3</accession>
<feature type="compositionally biased region" description="Low complexity" evidence="3">
    <location>
        <begin position="71"/>
        <end position="83"/>
    </location>
</feature>
<evidence type="ECO:0000313" key="4">
    <source>
        <dbReference type="EMBL" id="RJG06071.1"/>
    </source>
</evidence>
<dbReference type="PANTHER" id="PTHR13833">
    <property type="match status" value="1"/>
</dbReference>
<dbReference type="Pfam" id="PF01436">
    <property type="entry name" value="NHL"/>
    <property type="match status" value="1"/>
</dbReference>
<keyword evidence="1" id="KW-0677">Repeat</keyword>
<gene>
    <name evidence="4" type="ORF">D3870_08665</name>
</gene>
<dbReference type="AlphaFoldDB" id="A0A418X0V3"/>
<dbReference type="Gene3D" id="2.120.10.30">
    <property type="entry name" value="TolB, C-terminal domain"/>
    <property type="match status" value="4"/>
</dbReference>
<dbReference type="InterPro" id="IPR011042">
    <property type="entry name" value="6-blade_b-propeller_TolB-like"/>
</dbReference>
<sequence length="417" mass="42331">MGIDMVKHFTHGWGMRAFVPVLLGLLLAACGGGGGSSSASGQPSSSSSTASTSGETGGTSPDSPGTGGSTSTGTTNPDTSTPTRAATARFSSPTGITSDSKGNLYVTDTGNYTIRKIAPDMKVSTIAGAVGVAGTTDGPIESARFTNLQSITATADGTLYFVDGNAIRKLSTEGLVTTVAGDVNEEGNTSGPGSNARFREIANIAIDSDGSLYVADRGNSAIKRIDRNGNVSIFYQEKGLVNEPNGLSSSGGLAIDSAGDLIVGDFYGIHRLSRSGIPTLIAGGIRKDGALISVDGIGSNASFIPLLNITVANDGTIFAIESTVNGGRSGGTHSVVRRITTDGTVKTIAGKPYDLNHEGSADGIGQEADFFLPRGITASVDGNVYVVDTANGTIRRVTHDGKVTTIAGAPRQIESSD</sequence>
<keyword evidence="5" id="KW-1185">Reference proteome</keyword>
<organism evidence="4 5">
    <name type="scientific">Noviherbaspirillum cavernae</name>
    <dbReference type="NCBI Taxonomy" id="2320862"/>
    <lineage>
        <taxon>Bacteria</taxon>
        <taxon>Pseudomonadati</taxon>
        <taxon>Pseudomonadota</taxon>
        <taxon>Betaproteobacteria</taxon>
        <taxon>Burkholderiales</taxon>
        <taxon>Oxalobacteraceae</taxon>
        <taxon>Noviherbaspirillum</taxon>
    </lineage>
</organism>
<reference evidence="4 5" key="1">
    <citation type="submission" date="2018-09" db="EMBL/GenBank/DDBJ databases">
        <authorList>
            <person name="Zhu H."/>
        </authorList>
    </citation>
    <scope>NUCLEOTIDE SEQUENCE [LARGE SCALE GENOMIC DNA]</scope>
    <source>
        <strain evidence="4 5">K2R10-39</strain>
    </source>
</reference>
<evidence type="ECO:0000256" key="2">
    <source>
        <dbReference type="PROSITE-ProRule" id="PRU00504"/>
    </source>
</evidence>
<comment type="caution">
    <text evidence="4">The sequence shown here is derived from an EMBL/GenBank/DDBJ whole genome shotgun (WGS) entry which is preliminary data.</text>
</comment>
<dbReference type="PROSITE" id="PS51125">
    <property type="entry name" value="NHL"/>
    <property type="match status" value="1"/>
</dbReference>
<dbReference type="EMBL" id="QYUN01000002">
    <property type="protein sequence ID" value="RJG06071.1"/>
    <property type="molecule type" value="Genomic_DNA"/>
</dbReference>
<dbReference type="Proteomes" id="UP000285190">
    <property type="component" value="Unassembled WGS sequence"/>
</dbReference>
<feature type="compositionally biased region" description="Polar residues" evidence="3">
    <location>
        <begin position="89"/>
        <end position="102"/>
    </location>
</feature>